<dbReference type="Gene3D" id="3.40.109.10">
    <property type="entry name" value="NADH Oxidase"/>
    <property type="match status" value="1"/>
</dbReference>
<comment type="similarity">
    <text evidence="2">Belongs to the ATP-dependent AMP-binding enzyme family.</text>
</comment>
<dbReference type="CDD" id="cd05930">
    <property type="entry name" value="A_NRPS"/>
    <property type="match status" value="1"/>
</dbReference>
<dbReference type="NCBIfam" id="TIGR03605">
    <property type="entry name" value="antibiot_sagB"/>
    <property type="match status" value="1"/>
</dbReference>
<dbReference type="PROSITE" id="PS50075">
    <property type="entry name" value="CARRIER"/>
    <property type="match status" value="3"/>
</dbReference>
<dbReference type="InterPro" id="IPR006162">
    <property type="entry name" value="Ppantetheine_attach_site"/>
</dbReference>
<dbReference type="CDD" id="cd19535">
    <property type="entry name" value="Cyc_NRPS"/>
    <property type="match status" value="1"/>
</dbReference>
<dbReference type="GO" id="GO:0044550">
    <property type="term" value="P:secondary metabolite biosynthetic process"/>
    <property type="evidence" value="ECO:0007669"/>
    <property type="project" value="UniProtKB-ARBA"/>
</dbReference>
<dbReference type="GO" id="GO:0016491">
    <property type="term" value="F:oxidoreductase activity"/>
    <property type="evidence" value="ECO:0007669"/>
    <property type="project" value="InterPro"/>
</dbReference>
<dbReference type="GO" id="GO:0005829">
    <property type="term" value="C:cytosol"/>
    <property type="evidence" value="ECO:0007669"/>
    <property type="project" value="TreeGrafter"/>
</dbReference>
<dbReference type="FunFam" id="3.30.559.30:FF:000006">
    <property type="entry name" value="Yersiniabactin polyketide/non-ribosomal peptide synthetase"/>
    <property type="match status" value="1"/>
</dbReference>
<dbReference type="InterPro" id="IPR025110">
    <property type="entry name" value="AMP-bd_C"/>
</dbReference>
<evidence type="ECO:0000313" key="8">
    <source>
        <dbReference type="EMBL" id="SFU05523.1"/>
    </source>
</evidence>
<dbReference type="Gene3D" id="2.30.38.10">
    <property type="entry name" value="Luciferase, Domain 3"/>
    <property type="match status" value="2"/>
</dbReference>
<dbReference type="InterPro" id="IPR020806">
    <property type="entry name" value="PKS_PP-bd"/>
</dbReference>
<dbReference type="FunFam" id="3.40.50.12780:FF:000012">
    <property type="entry name" value="Non-ribosomal peptide synthetase"/>
    <property type="match status" value="1"/>
</dbReference>
<dbReference type="GO" id="GO:0043041">
    <property type="term" value="P:amino acid activation for nonribosomal peptide biosynthetic process"/>
    <property type="evidence" value="ECO:0007669"/>
    <property type="project" value="TreeGrafter"/>
</dbReference>
<dbReference type="InterPro" id="IPR001242">
    <property type="entry name" value="Condensation_dom"/>
</dbReference>
<evidence type="ECO:0000256" key="5">
    <source>
        <dbReference type="ARBA" id="ARBA00022598"/>
    </source>
</evidence>
<dbReference type="Pfam" id="PF00501">
    <property type="entry name" value="AMP-binding"/>
    <property type="match status" value="3"/>
</dbReference>
<dbReference type="FunFam" id="3.30.300.30:FF:000010">
    <property type="entry name" value="Enterobactin synthetase component F"/>
    <property type="match status" value="1"/>
</dbReference>
<dbReference type="Proteomes" id="UP000183371">
    <property type="component" value="Unassembled WGS sequence"/>
</dbReference>
<dbReference type="InterPro" id="IPR010071">
    <property type="entry name" value="AA_adenyl_dom"/>
</dbReference>
<dbReference type="CDD" id="cd12114">
    <property type="entry name" value="A_NRPS_TlmIV_like"/>
    <property type="match status" value="1"/>
</dbReference>
<protein>
    <submittedName>
        <fullName evidence="8">Amino acid adenylation domain-containing protein</fullName>
    </submittedName>
</protein>
<dbReference type="PANTHER" id="PTHR45527:SF1">
    <property type="entry name" value="FATTY ACID SYNTHASE"/>
    <property type="match status" value="1"/>
</dbReference>
<dbReference type="Gene3D" id="3.40.50.980">
    <property type="match status" value="4"/>
</dbReference>
<dbReference type="Pfam" id="PF00550">
    <property type="entry name" value="PP-binding"/>
    <property type="match status" value="3"/>
</dbReference>
<keyword evidence="5" id="KW-0436">Ligase</keyword>
<dbReference type="GO" id="GO:0031177">
    <property type="term" value="F:phosphopantetheine binding"/>
    <property type="evidence" value="ECO:0007669"/>
    <property type="project" value="InterPro"/>
</dbReference>
<dbReference type="Gene3D" id="3.30.559.10">
    <property type="entry name" value="Chloramphenicol acetyltransferase-like domain"/>
    <property type="match status" value="3"/>
</dbReference>
<feature type="domain" description="Carrier" evidence="7">
    <location>
        <begin position="1010"/>
        <end position="1085"/>
    </location>
</feature>
<feature type="region of interest" description="Disordered" evidence="6">
    <location>
        <begin position="3101"/>
        <end position="3127"/>
    </location>
</feature>
<keyword evidence="3" id="KW-0596">Phosphopantetheine</keyword>
<dbReference type="EMBL" id="FPBD01000007">
    <property type="protein sequence ID" value="SFU05523.1"/>
    <property type="molecule type" value="Genomic_DNA"/>
</dbReference>
<evidence type="ECO:0000259" key="7">
    <source>
        <dbReference type="PROSITE" id="PS50075"/>
    </source>
</evidence>
<dbReference type="InterPro" id="IPR020845">
    <property type="entry name" value="AMP-binding_CS"/>
</dbReference>
<dbReference type="FunFam" id="1.10.1200.10:FF:000005">
    <property type="entry name" value="Nonribosomal peptide synthetase 1"/>
    <property type="match status" value="2"/>
</dbReference>
<dbReference type="FunFam" id="2.30.38.10:FF:000001">
    <property type="entry name" value="Non-ribosomal peptide synthetase PvdI"/>
    <property type="match status" value="1"/>
</dbReference>
<evidence type="ECO:0000256" key="6">
    <source>
        <dbReference type="SAM" id="MobiDB-lite"/>
    </source>
</evidence>
<evidence type="ECO:0000256" key="1">
    <source>
        <dbReference type="ARBA" id="ARBA00001957"/>
    </source>
</evidence>
<dbReference type="SUPFAM" id="SSF56801">
    <property type="entry name" value="Acetyl-CoA synthetase-like"/>
    <property type="match status" value="3"/>
</dbReference>
<organism evidence="8 9">
    <name type="scientific">Pseudovibrio denitrificans</name>
    <dbReference type="NCBI Taxonomy" id="258256"/>
    <lineage>
        <taxon>Bacteria</taxon>
        <taxon>Pseudomonadati</taxon>
        <taxon>Pseudomonadota</taxon>
        <taxon>Alphaproteobacteria</taxon>
        <taxon>Hyphomicrobiales</taxon>
        <taxon>Stappiaceae</taxon>
        <taxon>Pseudovibrio</taxon>
    </lineage>
</organism>
<dbReference type="Gene3D" id="3.30.300.30">
    <property type="match status" value="3"/>
</dbReference>
<evidence type="ECO:0000256" key="3">
    <source>
        <dbReference type="ARBA" id="ARBA00022450"/>
    </source>
</evidence>
<dbReference type="Gene3D" id="3.30.559.30">
    <property type="entry name" value="Nonribosomal peptide synthetase, condensation domain"/>
    <property type="match status" value="3"/>
</dbReference>
<proteinExistence type="inferred from homology"/>
<dbReference type="InterPro" id="IPR045851">
    <property type="entry name" value="AMP-bd_C_sf"/>
</dbReference>
<dbReference type="SUPFAM" id="SSF55469">
    <property type="entry name" value="FMN-dependent nitroreductase-like"/>
    <property type="match status" value="1"/>
</dbReference>
<dbReference type="InterPro" id="IPR009081">
    <property type="entry name" value="PP-bd_ACP"/>
</dbReference>
<dbReference type="SMART" id="SM00823">
    <property type="entry name" value="PKS_PP"/>
    <property type="match status" value="3"/>
</dbReference>
<keyword evidence="9" id="KW-1185">Reference proteome</keyword>
<keyword evidence="4" id="KW-0597">Phosphoprotein</keyword>
<comment type="cofactor">
    <cofactor evidence="1">
        <name>pantetheine 4'-phosphate</name>
        <dbReference type="ChEBI" id="CHEBI:47942"/>
    </cofactor>
</comment>
<evidence type="ECO:0000256" key="4">
    <source>
        <dbReference type="ARBA" id="ARBA00022553"/>
    </source>
</evidence>
<dbReference type="SUPFAM" id="SSF47336">
    <property type="entry name" value="ACP-like"/>
    <property type="match status" value="3"/>
</dbReference>
<evidence type="ECO:0000256" key="2">
    <source>
        <dbReference type="ARBA" id="ARBA00006432"/>
    </source>
</evidence>
<dbReference type="InterPro" id="IPR029479">
    <property type="entry name" value="Nitroreductase"/>
</dbReference>
<dbReference type="CDD" id="cd02142">
    <property type="entry name" value="McbC_SagB-like_oxidoreductase"/>
    <property type="match status" value="1"/>
</dbReference>
<dbReference type="InterPro" id="IPR000415">
    <property type="entry name" value="Nitroreductase-like"/>
</dbReference>
<dbReference type="InterPro" id="IPR036736">
    <property type="entry name" value="ACP-like_sf"/>
</dbReference>
<name>A0A1I7D1J3_9HYPH</name>
<dbReference type="CDD" id="cd19531">
    <property type="entry name" value="LCL_NRPS-like"/>
    <property type="match status" value="2"/>
</dbReference>
<dbReference type="PROSITE" id="PS00012">
    <property type="entry name" value="PHOSPHOPANTETHEINE"/>
    <property type="match status" value="2"/>
</dbReference>
<feature type="domain" description="Carrier" evidence="7">
    <location>
        <begin position="3121"/>
        <end position="3196"/>
    </location>
</feature>
<dbReference type="InterPro" id="IPR020051">
    <property type="entry name" value="SagB-type_dehydrogenase"/>
</dbReference>
<feature type="compositionally biased region" description="Polar residues" evidence="6">
    <location>
        <begin position="3110"/>
        <end position="3119"/>
    </location>
</feature>
<dbReference type="NCBIfam" id="TIGR01733">
    <property type="entry name" value="AA-adenyl-dom"/>
    <property type="match status" value="3"/>
</dbReference>
<dbReference type="Gene3D" id="3.40.50.12780">
    <property type="entry name" value="N-terminal domain of ligase-like"/>
    <property type="match status" value="1"/>
</dbReference>
<dbReference type="NCBIfam" id="NF003417">
    <property type="entry name" value="PRK04813.1"/>
    <property type="match status" value="3"/>
</dbReference>
<gene>
    <name evidence="8" type="ORF">SAMN05444141_107149</name>
</gene>
<reference evidence="9" key="1">
    <citation type="submission" date="2016-10" db="EMBL/GenBank/DDBJ databases">
        <authorList>
            <person name="Varghese N."/>
            <person name="Submissions S."/>
        </authorList>
    </citation>
    <scope>NUCLEOTIDE SEQUENCE [LARGE SCALE GENOMIC DNA]</scope>
    <source>
        <strain evidence="9">DSM 17465</strain>
    </source>
</reference>
<evidence type="ECO:0000313" key="9">
    <source>
        <dbReference type="Proteomes" id="UP000183371"/>
    </source>
</evidence>
<dbReference type="Pfam" id="PF00668">
    <property type="entry name" value="Condensation"/>
    <property type="match status" value="3"/>
</dbReference>
<dbReference type="FunFam" id="3.40.50.980:FF:000001">
    <property type="entry name" value="Non-ribosomal peptide synthetase"/>
    <property type="match status" value="2"/>
</dbReference>
<feature type="domain" description="Carrier" evidence="7">
    <location>
        <begin position="2066"/>
        <end position="2141"/>
    </location>
</feature>
<dbReference type="GO" id="GO:0016874">
    <property type="term" value="F:ligase activity"/>
    <property type="evidence" value="ECO:0007669"/>
    <property type="project" value="UniProtKB-KW"/>
</dbReference>
<dbReference type="PROSITE" id="PS00455">
    <property type="entry name" value="AMP_BINDING"/>
    <property type="match status" value="3"/>
</dbReference>
<dbReference type="SUPFAM" id="SSF52777">
    <property type="entry name" value="CoA-dependent acyltransferases"/>
    <property type="match status" value="6"/>
</dbReference>
<dbReference type="InterPro" id="IPR023213">
    <property type="entry name" value="CAT-like_dom_sf"/>
</dbReference>
<dbReference type="InterPro" id="IPR042099">
    <property type="entry name" value="ANL_N_sf"/>
</dbReference>
<dbReference type="Gene3D" id="1.10.1200.10">
    <property type="entry name" value="ACP-like"/>
    <property type="match status" value="3"/>
</dbReference>
<dbReference type="Pfam" id="PF13193">
    <property type="entry name" value="AMP-binding_C"/>
    <property type="match status" value="2"/>
</dbReference>
<sequence>MQDGQNKRKMRSLTPEQLLKLRQRTALKKAPRDQAPLPLSFAQERLWFLSRMSGIGSAYHLTLGIRLRGELATCSLQNALDQLIARHEGLRAFVFEDAGEPGLRIAPPTCGLPLHLINIEAEDDLEAAIHHVANEECTKPFDLKTGPLARCYLIRVSEREHVLLLVLHHFISDGWSNGLLLKELSENYTHLIETGQPIERNTPELSYADYAYWQKQPEQQKSFEKQKAYWEQRLSGAPERLLLPTDRQRPLQQSFEGDFLPLELDAELTEQVREFAREAGTTPYLVLMCAFAVVLARMSGQDDIVIGTPSANRVRKDLEEMVGLFVNTLALRFNFDEGITVSQLLAHTQDTFLDSQDNQSVPFEQVVDALNPQRSLSHTPLFQIMFAWQSLDDATLRFADLKHEPFSVPRSASQFDLTLELVDNGIKISGGLEYATALFERQSIEQLAGYVLQVVQGICEDPEQCVASLPIMDDTARTETLKTSLLASNKASTAEPIHLPFEDTAASYGERIAIIDGEDELTYAQLNERANKLVRYLRSLGVQKQDHIAICMQKSADAVTALLAVLKAGAAYIPIDASYPPARINTLVQDCSPKCILVDAYGAKQLAHMPDLAAEVVHIETQGDEWGFLDGQNLTVPIAPDDLAYIIYTSGSTGRPKGVMVDHRAIWTVRDAWSELYRFDEPPRVLQMANLSFDVFTADLVRALTFEGTLVLVNQDELIDSAALLAKITQYHTTFADFVPAVLDSLTAHIRKSGATSTPLKTIVCGSDRWSSKGAAEARSVFGPDAHIIHAYGLTETAIDCLALTLPQTFSQTDRLSLGGPIKNYSVLVLDPSGQPVPEGVVGEICVAGAGLAQGYWNAPELTEQKFATVAGRDDPRVFKTGDLGRLLRDGTIEFLGRNDRQAKLRGFRVELGEVEAALETDERVQTAICVVNEKSGEEHLLAYVVLSSEDNGDVLAELKEGLSQKLPHFMVPAGIAAVQQIPLTPNGKLDHKALPDVNPSTLSQAEFAPPREGKETELAQIWCDLLGLSTVGRHDNFFTLGGHSLLAVRLAQRIREVFSVDVAATIVFTAPTLATLAGAIDWSSSSTGTQITPADRTKKLPLSSSQQRLWYLAEMEGQSEAYHMPLLLELKGKLEVFALAQAIETIVARHETLRTRVKQKDGTAYLDIQPANKWQMEAPIQLAEDDNLKEQVARLIAEPFDLEAGPLFRAILLRRDEAHHVLVIVMHHSISDAWSMGVFSKELSELYTALTQQQKPNLPDLQIQYADFAVWQREELSKGTWNEQKHYWGSKLEDSPVLLELPLDHPRPKRQSFKGAAVPLELDASLSQRTKEYSAGNGGTVFSTLLGAWALTLSKLSGQTDLVVGSPVANRDHAQLDKLIGFFANTLALRVGANKDLLLTEYLSQVQETVLEAQQNQDLPFEQVIEHLNPPRSLAHAPLFQVMFAWEGENNDQFELPGLSVELLHHHYGGAKFDLLLSLQNVNGQLKGAIEFASDLFEPETAARIGRYFEYVLAQLVANTNAKLSDISLLTELEQTQALEAWQQRSVPYPELECISRQIEKHAAETPAATAVILGQETLSYGELNRQANQLSHTLRQQGIGAQANIALCVDRSTQMVVTLLGILKAGAAVVPLDPAYPQTRLQVILQDVQPDLIITTKALRPKLPQEFAEAIASIEELKTRCQSASADNFAYTPAPLDPAYVLYTSGSTGKPKGVAQTHRMLRNLVHWQLKQGPTNNGPARVLQFASLNFDVAFQEVFCTLCQGSSLVLMTDTQRKDIGNLAGFIKSNGVERAHLPFAVLQQMAGLFEAGHLPDGPACEVITAGEALLVNDGLRRLLKALGGRHFYNQYGPTETHVVTQHILDCGHMEDWPASPPIGKPMDNTSVFLLDDGMRPVPPGTTGEIYVCGDNLASGYFGNEDLTADRFISHTFGSQPPLRLYRTGDLAAYLPDGTLVFHGRADDQVKFRGFRIEPMEITNCVLQIAGIQEAFVIFDRSTDAEHARLICYFVGTCSVEALRAELKSRLPDYMIPTDWMQLDELPITPNGKVDRKALPSPVRLTASDFEAPAAGLEADIAKVWEVVLKVDRIGRTDNFFDLGGHSLLATRLIHTLNKDLSLSLSLTDLIENPVLADLAASANSGNSQPEQTVVQIHADEANRYEPFPLTDIQQAYWVGRDDGLGLGGVSAHAYEEIEIPDLDLERFNAALNKLIQRHDMLRAVFAKDGTQRILQDVPDYIIQTDDARGRNARVVERMIARNRGAMSHQVLDAGTWPLFEFRALQLDNGVTRLHISMDALIVDAASSQIFSRELAAFYEDLQVELPEIAITFRDYVVQELAMRDGSRYETSLKYWQDRLATLAAAPDLPLAKQPESISNPRFTRRHLVLDAAKWSQIKANARQHGVTPSGCLLTAFAQVLAKWSQSPQFTLSLPVFNRQPLHPHINRLIGDFTSIVLLEVGFDATTNFVANAKSAQRQLWKDMDHSEVSGVRVLRELTKQRGEQQTGMPIVFNSTLVEMIPDQEEITLSSALNAQNVHTITQTPQVWLDHTILEIDGELCFNWDSIDELFPEGMMQEMFEAYCALLEELVAPDRWQQTAQQTFPSWDADKALSQHWPLMHQLFDTQALKTPDAPALICDAQTLSYRQTRQRAHNLAALLQQKRLEKGELVAIKMRPGWEQTVAALAILYAGGAYLPIDPDLPANRIEGILRRTGSKLICVKAGQADKLKGVPDCALTINVGPELDAASNNNLKTADTQPDDLAYVIFTSGSTGEPKGVMIDHRGAVNTLLDINKRLNVQPEDRVFAISALGFDLSVYDIFGLLAVGGAVVIPNENEVKDPAHWLECLTQHNVTIWNSAPALLGMLVDYAESDRKSLGTSLRQIMLSGDWIPLSLPSRAQALAPNAEVLSLGGATEASIWSICYPVQDVLPQWTSIPYGKSLENQQFYVLDEALAVRPCWVIGELYIGGLGLAQGYWQDEEQTNYRFITHPITGDRLYRTGDLGRYMPDGNIEFLGRMDTQVKVQGFRIELGEIETVLNAHEAVKASVFKVFGDAQSDKQLVGYVVPERTDIDTDALLEHLRAHLPHYMIPSSLIEIEQVPVSANGKIDRKKLPQPSRSSTTQASFEPKGKQEEKIREIVSDVLKLNQIAPEENLLQLGATSIDITRISNALSSELSFRPPLAKFMGSPSLATLFKMYREQFGQADAETESTAASSAIATIEDPQERQTFKDRNAGLRRFGQQHTTHQLAHSNPRGFDEFDAYRSVRQFIPDPLPINRLEDLLSALRRNQKPDAPKHLFASAGGLYPVQTYIYIKPDRVQGLDGGAYYYDPQNHALISTADGKSLSPDTYDYFVNRPTFEEAAFALFFVAERKAIEPLYGEMSDQFCLIETGAMAQLLTMRAHETGLGLCGIGSVDERALTDLFQLSSSHKLIYSMIGGTRTADQNRQHTIETFGTTPALTQQEEDEMEEFEI</sequence>
<dbReference type="Pfam" id="PF00881">
    <property type="entry name" value="Nitroreductase"/>
    <property type="match status" value="1"/>
</dbReference>
<dbReference type="FunFam" id="3.30.559.10:FF:000023">
    <property type="entry name" value="Non-ribosomal peptide synthetase"/>
    <property type="match status" value="1"/>
</dbReference>
<accession>A0A1I7D1J3</accession>
<dbReference type="PANTHER" id="PTHR45527">
    <property type="entry name" value="NONRIBOSOMAL PEPTIDE SYNTHETASE"/>
    <property type="match status" value="1"/>
</dbReference>
<dbReference type="InterPro" id="IPR000873">
    <property type="entry name" value="AMP-dep_synth/lig_dom"/>
</dbReference>
<dbReference type="InterPro" id="IPR057737">
    <property type="entry name" value="Condensation_MtbB-like"/>
</dbReference>
<dbReference type="RefSeq" id="WP_054783951.1">
    <property type="nucleotide sequence ID" value="NZ_FPBD01000007.1"/>
</dbReference>